<dbReference type="AlphaFoldDB" id="K0I883"/>
<evidence type="ECO:0000313" key="3">
    <source>
        <dbReference type="Proteomes" id="UP000008037"/>
    </source>
</evidence>
<feature type="transmembrane region" description="Helical" evidence="1">
    <location>
        <begin position="61"/>
        <end position="79"/>
    </location>
</feature>
<organism evidence="2 3">
    <name type="scientific">Nitrososphaera gargensis (strain Ga9.2)</name>
    <dbReference type="NCBI Taxonomy" id="1237085"/>
    <lineage>
        <taxon>Archaea</taxon>
        <taxon>Nitrososphaerota</taxon>
        <taxon>Nitrososphaeria</taxon>
        <taxon>Nitrososphaerales</taxon>
        <taxon>Nitrososphaeraceae</taxon>
        <taxon>Nitrososphaera</taxon>
    </lineage>
</organism>
<reference evidence="2 3" key="1">
    <citation type="journal article" date="2012" name="Environ. Microbiol.">
        <title>The genome of the ammonia-oxidizing Candidatus Nitrososphaera gargensis: insights into metabolic versatility and environmental adaptations.</title>
        <authorList>
            <person name="Spang A."/>
            <person name="Poehlein A."/>
            <person name="Offre P."/>
            <person name="Zumbragel S."/>
            <person name="Haider S."/>
            <person name="Rychlik N."/>
            <person name="Nowka B."/>
            <person name="Schmeisser C."/>
            <person name="Lebedeva E.V."/>
            <person name="Rattei T."/>
            <person name="Bohm C."/>
            <person name="Schmid M."/>
            <person name="Galushko A."/>
            <person name="Hatzenpichler R."/>
            <person name="Weinmaier T."/>
            <person name="Daniel R."/>
            <person name="Schleper C."/>
            <person name="Spieck E."/>
            <person name="Streit W."/>
            <person name="Wagner M."/>
        </authorList>
    </citation>
    <scope>NUCLEOTIDE SEQUENCE [LARGE SCALE GENOMIC DNA]</scope>
    <source>
        <strain evidence="3">Ga9.2</strain>
    </source>
</reference>
<dbReference type="KEGG" id="nga:Ngar_c05380"/>
<feature type="transmembrane region" description="Helical" evidence="1">
    <location>
        <begin position="108"/>
        <end position="128"/>
    </location>
</feature>
<proteinExistence type="predicted"/>
<evidence type="ECO:0000256" key="1">
    <source>
        <dbReference type="SAM" id="Phobius"/>
    </source>
</evidence>
<keyword evidence="1" id="KW-0472">Membrane</keyword>
<accession>K0I883</accession>
<dbReference type="HOGENOM" id="CLU_1870804_0_0_2"/>
<keyword evidence="3" id="KW-1185">Reference proteome</keyword>
<keyword evidence="1" id="KW-1133">Transmembrane helix</keyword>
<feature type="transmembrane region" description="Helical" evidence="1">
    <location>
        <begin position="21"/>
        <end position="41"/>
    </location>
</feature>
<gene>
    <name evidence="2" type="ordered locus">Ngar_c05380</name>
</gene>
<keyword evidence="1" id="KW-0812">Transmembrane</keyword>
<dbReference type="EMBL" id="CP002408">
    <property type="protein sequence ID" value="AFU57481.1"/>
    <property type="molecule type" value="Genomic_DNA"/>
</dbReference>
<dbReference type="Proteomes" id="UP000008037">
    <property type="component" value="Chromosome"/>
</dbReference>
<feature type="transmembrane region" description="Helical" evidence="1">
    <location>
        <begin position="86"/>
        <end position="102"/>
    </location>
</feature>
<dbReference type="STRING" id="1237085.Ngar_c05380"/>
<name>K0I883_NITGG</name>
<evidence type="ECO:0000313" key="2">
    <source>
        <dbReference type="EMBL" id="AFU57481.1"/>
    </source>
</evidence>
<dbReference type="InParanoid" id="K0I883"/>
<dbReference type="BioCyc" id="CNIT1237085:G1324-536-MONOMER"/>
<sequence>MGYHTSVSDSAELHSFVKLAIAYLGIMAGLAVLGLGFYVAAARVEFAGDLAVQPERYYTVVTFYVVLVAISLAGLARLVRRKRDGAYLAFAALAISMLAPAPNQVNQAPYAIVWWLAIPNAVVGILLFRSLKTLTH</sequence>
<protein>
    <submittedName>
        <fullName evidence="2">Uncharacterized protein</fullName>
    </submittedName>
</protein>